<comment type="catalytic activity">
    <reaction evidence="1">
        <text>Hydrolyzes the link between N-acetylmuramoyl residues and L-amino acid residues in certain cell-wall glycopeptides.</text>
        <dbReference type="EC" id="3.5.1.28"/>
    </reaction>
</comment>
<dbReference type="CDD" id="cd06583">
    <property type="entry name" value="PGRP"/>
    <property type="match status" value="1"/>
</dbReference>
<evidence type="ECO:0000313" key="7">
    <source>
        <dbReference type="Proteomes" id="UP001231941"/>
    </source>
</evidence>
<evidence type="ECO:0000313" key="6">
    <source>
        <dbReference type="EMBL" id="MDP5274364.1"/>
    </source>
</evidence>
<name>A0ABT9J008_9BACL</name>
<dbReference type="RefSeq" id="WP_305991675.1">
    <property type="nucleotide sequence ID" value="NZ_JAVAMP010000003.1"/>
</dbReference>
<dbReference type="EC" id="3.5.1.28" evidence="2"/>
<dbReference type="InterPro" id="IPR002502">
    <property type="entry name" value="Amidase_domain"/>
</dbReference>
<organism evidence="6 7">
    <name type="scientific">Chengkuizengella axinellae</name>
    <dbReference type="NCBI Taxonomy" id="3064388"/>
    <lineage>
        <taxon>Bacteria</taxon>
        <taxon>Bacillati</taxon>
        <taxon>Bacillota</taxon>
        <taxon>Bacilli</taxon>
        <taxon>Bacillales</taxon>
        <taxon>Paenibacillaceae</taxon>
        <taxon>Chengkuizengella</taxon>
    </lineage>
</organism>
<dbReference type="PANTHER" id="PTHR30417:SF1">
    <property type="entry name" value="N-ACETYLMURAMOYL-L-ALANINE AMIDASE AMID"/>
    <property type="match status" value="1"/>
</dbReference>
<dbReference type="InterPro" id="IPR051206">
    <property type="entry name" value="NAMLAA_amidase_2"/>
</dbReference>
<sequence length="260" mass="29788">MTFKNKYSIHKKYLTSSTKRRSGIKMPKVGFIVAHDTGNDGSTALQNISYYENTNNVMSASAHIFVDDTGIYECIPLLTGTPEKAWHVLYEKPLDNQLFGDDANDIAAGVELCYSHLRGGINNEESYKRYVWVLAFICNKFGLDPTTSIIGHHILDPQRKTDPQNALSKMGKSYNQLLQDVVKEYYDCLPKEEVIMKLKQWQIEMAHQSIENLNEKDLIDEVDKWKEKVKDKPQEVLNDLPWLIFVLLDRLSNKTLEGGN</sequence>
<feature type="domain" description="N-acetylmuramoyl-L-alanine amidase" evidence="5">
    <location>
        <begin position="17"/>
        <end position="164"/>
    </location>
</feature>
<dbReference type="PANTHER" id="PTHR30417">
    <property type="entry name" value="N-ACETYLMURAMOYL-L-ALANINE AMIDASE AMID"/>
    <property type="match status" value="1"/>
</dbReference>
<gene>
    <name evidence="6" type="ORF">Q5Y73_09600</name>
</gene>
<dbReference type="InterPro" id="IPR036505">
    <property type="entry name" value="Amidase/PGRP_sf"/>
</dbReference>
<comment type="caution">
    <text evidence="6">The sequence shown here is derived from an EMBL/GenBank/DDBJ whole genome shotgun (WGS) entry which is preliminary data.</text>
</comment>
<dbReference type="SMART" id="SM00644">
    <property type="entry name" value="Ami_2"/>
    <property type="match status" value="1"/>
</dbReference>
<dbReference type="Pfam" id="PF01510">
    <property type="entry name" value="Amidase_2"/>
    <property type="match status" value="1"/>
</dbReference>
<proteinExistence type="predicted"/>
<dbReference type="Gene3D" id="3.40.80.10">
    <property type="entry name" value="Peptidoglycan recognition protein-like"/>
    <property type="match status" value="1"/>
</dbReference>
<dbReference type="EMBL" id="JAVAMP010000003">
    <property type="protein sequence ID" value="MDP5274364.1"/>
    <property type="molecule type" value="Genomic_DNA"/>
</dbReference>
<evidence type="ECO:0000259" key="5">
    <source>
        <dbReference type="SMART" id="SM00644"/>
    </source>
</evidence>
<evidence type="ECO:0000256" key="4">
    <source>
        <dbReference type="ARBA" id="ARBA00023316"/>
    </source>
</evidence>
<keyword evidence="7" id="KW-1185">Reference proteome</keyword>
<dbReference type="SUPFAM" id="SSF55846">
    <property type="entry name" value="N-acetylmuramoyl-L-alanine amidase-like"/>
    <property type="match status" value="1"/>
</dbReference>
<protein>
    <recommendedName>
        <fullName evidence="2">N-acetylmuramoyl-L-alanine amidase</fullName>
        <ecNumber evidence="2">3.5.1.28</ecNumber>
    </recommendedName>
</protein>
<evidence type="ECO:0000256" key="2">
    <source>
        <dbReference type="ARBA" id="ARBA00011901"/>
    </source>
</evidence>
<accession>A0ABT9J008</accession>
<keyword evidence="3" id="KW-0378">Hydrolase</keyword>
<evidence type="ECO:0000256" key="1">
    <source>
        <dbReference type="ARBA" id="ARBA00001561"/>
    </source>
</evidence>
<dbReference type="Proteomes" id="UP001231941">
    <property type="component" value="Unassembled WGS sequence"/>
</dbReference>
<evidence type="ECO:0000256" key="3">
    <source>
        <dbReference type="ARBA" id="ARBA00022801"/>
    </source>
</evidence>
<keyword evidence="4" id="KW-0961">Cell wall biogenesis/degradation</keyword>
<reference evidence="6 7" key="1">
    <citation type="submission" date="2023-08" db="EMBL/GenBank/DDBJ databases">
        <authorList>
            <person name="Park J.-S."/>
        </authorList>
    </citation>
    <scope>NUCLEOTIDE SEQUENCE [LARGE SCALE GENOMIC DNA]</scope>
    <source>
        <strain evidence="6 7">2205SS18-9</strain>
    </source>
</reference>